<comment type="caution">
    <text evidence="1">The sequence shown here is derived from an EMBL/GenBank/DDBJ whole genome shotgun (WGS) entry which is preliminary data.</text>
</comment>
<proteinExistence type="predicted"/>
<organism evidence="1 2">
    <name type="scientific">Caerostris extrusa</name>
    <name type="common">Bark spider</name>
    <name type="synonym">Caerostris bankana</name>
    <dbReference type="NCBI Taxonomy" id="172846"/>
    <lineage>
        <taxon>Eukaryota</taxon>
        <taxon>Metazoa</taxon>
        <taxon>Ecdysozoa</taxon>
        <taxon>Arthropoda</taxon>
        <taxon>Chelicerata</taxon>
        <taxon>Arachnida</taxon>
        <taxon>Araneae</taxon>
        <taxon>Araneomorphae</taxon>
        <taxon>Entelegynae</taxon>
        <taxon>Araneoidea</taxon>
        <taxon>Araneidae</taxon>
        <taxon>Caerostris</taxon>
    </lineage>
</organism>
<gene>
    <name evidence="1" type="ORF">CEXT_737071</name>
</gene>
<dbReference type="Proteomes" id="UP001054945">
    <property type="component" value="Unassembled WGS sequence"/>
</dbReference>
<protein>
    <submittedName>
        <fullName evidence="1">Uncharacterized protein</fullName>
    </submittedName>
</protein>
<dbReference type="EMBL" id="BPLR01006281">
    <property type="protein sequence ID" value="GIY08707.1"/>
    <property type="molecule type" value="Genomic_DNA"/>
</dbReference>
<name>A0AAV4QHB8_CAEEX</name>
<sequence>MPDALIPCPLHDKVITDLLKLLQEKMLVRKAVHGYPIDEIMGK</sequence>
<keyword evidence="2" id="KW-1185">Reference proteome</keyword>
<dbReference type="AlphaFoldDB" id="A0AAV4QHB8"/>
<feature type="non-terminal residue" evidence="1">
    <location>
        <position position="43"/>
    </location>
</feature>
<evidence type="ECO:0000313" key="2">
    <source>
        <dbReference type="Proteomes" id="UP001054945"/>
    </source>
</evidence>
<evidence type="ECO:0000313" key="1">
    <source>
        <dbReference type="EMBL" id="GIY08707.1"/>
    </source>
</evidence>
<reference evidence="1 2" key="1">
    <citation type="submission" date="2021-06" db="EMBL/GenBank/DDBJ databases">
        <title>Caerostris extrusa draft genome.</title>
        <authorList>
            <person name="Kono N."/>
            <person name="Arakawa K."/>
        </authorList>
    </citation>
    <scope>NUCLEOTIDE SEQUENCE [LARGE SCALE GENOMIC DNA]</scope>
</reference>
<accession>A0AAV4QHB8</accession>